<dbReference type="SMART" id="SM00338">
    <property type="entry name" value="BRLZ"/>
    <property type="match status" value="1"/>
</dbReference>
<feature type="compositionally biased region" description="Basic and acidic residues" evidence="7">
    <location>
        <begin position="187"/>
        <end position="199"/>
    </location>
</feature>
<feature type="region of interest" description="Disordered" evidence="7">
    <location>
        <begin position="177"/>
        <end position="204"/>
    </location>
</feature>
<reference evidence="9" key="1">
    <citation type="submission" date="2022-07" db="EMBL/GenBank/DDBJ databases">
        <title>Phylogenomic reconstructions and comparative analyses of Kickxellomycotina fungi.</title>
        <authorList>
            <person name="Reynolds N.K."/>
            <person name="Stajich J.E."/>
            <person name="Barry K."/>
            <person name="Grigoriev I.V."/>
            <person name="Crous P."/>
            <person name="Smith M.E."/>
        </authorList>
    </citation>
    <scope>NUCLEOTIDE SEQUENCE</scope>
    <source>
        <strain evidence="9">BCRC 34489</strain>
    </source>
</reference>
<feature type="domain" description="BZIP" evidence="8">
    <location>
        <begin position="192"/>
        <end position="255"/>
    </location>
</feature>
<dbReference type="PROSITE" id="PS00036">
    <property type="entry name" value="BZIP_BASIC"/>
    <property type="match status" value="1"/>
</dbReference>
<name>A0A9W8HM50_9FUNG</name>
<evidence type="ECO:0000256" key="5">
    <source>
        <dbReference type="ARBA" id="ARBA00023242"/>
    </source>
</evidence>
<dbReference type="GO" id="GO:0001228">
    <property type="term" value="F:DNA-binding transcription activator activity, RNA polymerase II-specific"/>
    <property type="evidence" value="ECO:0007669"/>
    <property type="project" value="TreeGrafter"/>
</dbReference>
<dbReference type="GO" id="GO:0005634">
    <property type="term" value="C:nucleus"/>
    <property type="evidence" value="ECO:0007669"/>
    <property type="project" value="UniProtKB-SubCell"/>
</dbReference>
<evidence type="ECO:0000259" key="8">
    <source>
        <dbReference type="PROSITE" id="PS50217"/>
    </source>
</evidence>
<dbReference type="Gene3D" id="1.20.5.170">
    <property type="match status" value="1"/>
</dbReference>
<evidence type="ECO:0000256" key="6">
    <source>
        <dbReference type="SAM" id="Coils"/>
    </source>
</evidence>
<evidence type="ECO:0000256" key="4">
    <source>
        <dbReference type="ARBA" id="ARBA00023163"/>
    </source>
</evidence>
<dbReference type="OrthoDB" id="1939598at2759"/>
<evidence type="ECO:0000256" key="3">
    <source>
        <dbReference type="ARBA" id="ARBA00023125"/>
    </source>
</evidence>
<dbReference type="PROSITE" id="PS50217">
    <property type="entry name" value="BZIP"/>
    <property type="match status" value="1"/>
</dbReference>
<evidence type="ECO:0000313" key="9">
    <source>
        <dbReference type="EMBL" id="KAJ2784764.1"/>
    </source>
</evidence>
<keyword evidence="2" id="KW-0805">Transcription regulation</keyword>
<dbReference type="InterPro" id="IPR004827">
    <property type="entry name" value="bZIP"/>
</dbReference>
<keyword evidence="3" id="KW-0238">DNA-binding</keyword>
<sequence>MAYSPHSNQQQSTSSTQPQQQAQTIPWDIFSAISSVPSTGQQPWTPISQQPTQHHYQTEQSPVVINGMPLVPMVQMPPVQQQTKPRSISIEASGTSGSGNVGGLAKMPLLAAAPSSSQFHRPVIMPKGGVAALSEASAAPAPTPNTSQQRTSAKAKRASADVTADLALDDDVESAAFAEGQVEDGDADNRVRAAEEDKRRRNTAASARFRIKKKMKEQALERTAREMTAKAEALEKRVHELETETRWLKSLITEKDPSVLSNVHCPCHHPNGLDVSSSSDASQQQPAFKRPRI</sequence>
<feature type="compositionally biased region" description="Polar residues" evidence="7">
    <location>
        <begin position="32"/>
        <end position="58"/>
    </location>
</feature>
<gene>
    <name evidence="9" type="ORF">GGI15_002162</name>
</gene>
<organism evidence="9 10">
    <name type="scientific">Coemansia interrupta</name>
    <dbReference type="NCBI Taxonomy" id="1126814"/>
    <lineage>
        <taxon>Eukaryota</taxon>
        <taxon>Fungi</taxon>
        <taxon>Fungi incertae sedis</taxon>
        <taxon>Zoopagomycota</taxon>
        <taxon>Kickxellomycotina</taxon>
        <taxon>Kickxellomycetes</taxon>
        <taxon>Kickxellales</taxon>
        <taxon>Kickxellaceae</taxon>
        <taxon>Coemansia</taxon>
    </lineage>
</organism>
<dbReference type="InterPro" id="IPR046347">
    <property type="entry name" value="bZIP_sf"/>
</dbReference>
<dbReference type="GO" id="GO:0000977">
    <property type="term" value="F:RNA polymerase II transcription regulatory region sequence-specific DNA binding"/>
    <property type="evidence" value="ECO:0007669"/>
    <property type="project" value="TreeGrafter"/>
</dbReference>
<keyword evidence="4" id="KW-0804">Transcription</keyword>
<dbReference type="AlphaFoldDB" id="A0A9W8HM50"/>
<evidence type="ECO:0000256" key="1">
    <source>
        <dbReference type="ARBA" id="ARBA00004123"/>
    </source>
</evidence>
<dbReference type="Pfam" id="PF07716">
    <property type="entry name" value="bZIP_2"/>
    <property type="match status" value="1"/>
</dbReference>
<feature type="region of interest" description="Disordered" evidence="7">
    <location>
        <begin position="1"/>
        <end position="58"/>
    </location>
</feature>
<dbReference type="EMBL" id="JANBUM010000105">
    <property type="protein sequence ID" value="KAJ2784764.1"/>
    <property type="molecule type" value="Genomic_DNA"/>
</dbReference>
<feature type="compositionally biased region" description="Low complexity" evidence="7">
    <location>
        <begin position="135"/>
        <end position="147"/>
    </location>
</feature>
<protein>
    <recommendedName>
        <fullName evidence="8">BZIP domain-containing protein</fullName>
    </recommendedName>
</protein>
<feature type="compositionally biased region" description="Low complexity" evidence="7">
    <location>
        <begin position="9"/>
        <end position="24"/>
    </location>
</feature>
<dbReference type="SUPFAM" id="SSF57959">
    <property type="entry name" value="Leucine zipper domain"/>
    <property type="match status" value="1"/>
</dbReference>
<keyword evidence="5" id="KW-0539">Nucleus</keyword>
<keyword evidence="6" id="KW-0175">Coiled coil</keyword>
<evidence type="ECO:0000313" key="10">
    <source>
        <dbReference type="Proteomes" id="UP001140172"/>
    </source>
</evidence>
<dbReference type="PANTHER" id="PTHR13044">
    <property type="entry name" value="ACTIVATING TRANSCRIPTION FACTOR ATF 4/5"/>
    <property type="match status" value="1"/>
</dbReference>
<comment type="subcellular location">
    <subcellularLocation>
        <location evidence="1">Nucleus</location>
    </subcellularLocation>
</comment>
<proteinExistence type="predicted"/>
<feature type="compositionally biased region" description="Low complexity" evidence="7">
    <location>
        <begin position="276"/>
        <end position="285"/>
    </location>
</feature>
<accession>A0A9W8HM50</accession>
<dbReference type="CDD" id="cd14705">
    <property type="entry name" value="bZIP_Zip1"/>
    <property type="match status" value="1"/>
</dbReference>
<feature type="region of interest" description="Disordered" evidence="7">
    <location>
        <begin position="268"/>
        <end position="293"/>
    </location>
</feature>
<feature type="coiled-coil region" evidence="6">
    <location>
        <begin position="217"/>
        <end position="244"/>
    </location>
</feature>
<keyword evidence="10" id="KW-1185">Reference proteome</keyword>
<dbReference type="Proteomes" id="UP001140172">
    <property type="component" value="Unassembled WGS sequence"/>
</dbReference>
<comment type="caution">
    <text evidence="9">The sequence shown here is derived from an EMBL/GenBank/DDBJ whole genome shotgun (WGS) entry which is preliminary data.</text>
</comment>
<feature type="region of interest" description="Disordered" evidence="7">
    <location>
        <begin position="135"/>
        <end position="158"/>
    </location>
</feature>
<evidence type="ECO:0000256" key="2">
    <source>
        <dbReference type="ARBA" id="ARBA00023015"/>
    </source>
</evidence>
<evidence type="ECO:0000256" key="7">
    <source>
        <dbReference type="SAM" id="MobiDB-lite"/>
    </source>
</evidence>
<dbReference type="PANTHER" id="PTHR13044:SF14">
    <property type="entry name" value="CRYPTOCEPHAL, ISOFORM A"/>
    <property type="match status" value="1"/>
</dbReference>